<feature type="modified residue" description="4-aspartylphosphate" evidence="5">
    <location>
        <position position="61"/>
    </location>
</feature>
<organism evidence="8 9">
    <name type="scientific">Candidatus Enterococcus myersii</name>
    <dbReference type="NCBI Taxonomy" id="2815322"/>
    <lineage>
        <taxon>Bacteria</taxon>
        <taxon>Bacillati</taxon>
        <taxon>Bacillota</taxon>
        <taxon>Bacilli</taxon>
        <taxon>Lactobacillales</taxon>
        <taxon>Enterococcaceae</taxon>
        <taxon>Enterococcus</taxon>
    </lineage>
</organism>
<dbReference type="RefSeq" id="WP_206903336.1">
    <property type="nucleotide sequence ID" value="NZ_JAFLVT010000008.1"/>
</dbReference>
<dbReference type="PROSITE" id="PS50930">
    <property type="entry name" value="HTH_LYTTR"/>
    <property type="match status" value="1"/>
</dbReference>
<evidence type="ECO:0000259" key="6">
    <source>
        <dbReference type="PROSITE" id="PS50110"/>
    </source>
</evidence>
<evidence type="ECO:0000256" key="1">
    <source>
        <dbReference type="ARBA" id="ARBA00022490"/>
    </source>
</evidence>
<evidence type="ECO:0000313" key="8">
    <source>
        <dbReference type="EMBL" id="MBO0449176.1"/>
    </source>
</evidence>
<sequence>MIISILEDDLVQRRRLIRLINEIAEANPSYEIKHIFDTGKPQEIIDNIGGNRSSQMLYFLDIEIKGEEKEGLEVAKKIRALDRFATIVFVTTHSEFSVLTYSYHVSALHFLAKDQKDSQLIQGLNECLEYVQTSSDQEVPQDVFRFENDYRMIELPFSKILYFETFSQPHKLALIATNQRIEFYANLSEIEKMDSRFFRCHKSTVVNIENIVDIDRTLNQLKMAGGATCYLSKRKVTAIQKKRLALQSERR</sequence>
<proteinExistence type="predicted"/>
<protein>
    <submittedName>
        <fullName evidence="8">Response regulator transcription factor</fullName>
    </submittedName>
</protein>
<dbReference type="PANTHER" id="PTHR37299:SF3">
    <property type="entry name" value="STAGE 0 SPORULATION PROTEIN A HOMOLOG"/>
    <property type="match status" value="1"/>
</dbReference>
<dbReference type="CDD" id="cd17533">
    <property type="entry name" value="REC_LytTR_AgrA-like"/>
    <property type="match status" value="1"/>
</dbReference>
<dbReference type="InterPro" id="IPR001789">
    <property type="entry name" value="Sig_transdc_resp-reg_receiver"/>
</dbReference>
<feature type="domain" description="HTH LytTR-type" evidence="7">
    <location>
        <begin position="144"/>
        <end position="246"/>
    </location>
</feature>
<evidence type="ECO:0000256" key="3">
    <source>
        <dbReference type="ARBA" id="ARBA00023159"/>
    </source>
</evidence>
<feature type="domain" description="Response regulatory" evidence="6">
    <location>
        <begin position="2"/>
        <end position="128"/>
    </location>
</feature>
<keyword evidence="3" id="KW-0010">Activator</keyword>
<evidence type="ECO:0000256" key="2">
    <source>
        <dbReference type="ARBA" id="ARBA00023012"/>
    </source>
</evidence>
<keyword evidence="1" id="KW-0963">Cytoplasm</keyword>
<dbReference type="SMART" id="SM00448">
    <property type="entry name" value="REC"/>
    <property type="match status" value="1"/>
</dbReference>
<dbReference type="PANTHER" id="PTHR37299">
    <property type="entry name" value="TRANSCRIPTIONAL REGULATOR-RELATED"/>
    <property type="match status" value="1"/>
</dbReference>
<dbReference type="InterPro" id="IPR007492">
    <property type="entry name" value="LytTR_DNA-bd_dom"/>
</dbReference>
<accession>A0ABS3H6U3</accession>
<comment type="caution">
    <text evidence="8">The sequence shown here is derived from an EMBL/GenBank/DDBJ whole genome shotgun (WGS) entry which is preliminary data.</text>
</comment>
<keyword evidence="2" id="KW-0902">Two-component regulatory system</keyword>
<gene>
    <name evidence="8" type="ORF">JZO76_06450</name>
</gene>
<evidence type="ECO:0000256" key="5">
    <source>
        <dbReference type="PROSITE-ProRule" id="PRU00169"/>
    </source>
</evidence>
<dbReference type="Proteomes" id="UP000664256">
    <property type="component" value="Unassembled WGS sequence"/>
</dbReference>
<evidence type="ECO:0000256" key="4">
    <source>
        <dbReference type="ARBA" id="ARBA00037164"/>
    </source>
</evidence>
<dbReference type="PROSITE" id="PS50110">
    <property type="entry name" value="RESPONSE_REGULATORY"/>
    <property type="match status" value="1"/>
</dbReference>
<reference evidence="8 9" key="1">
    <citation type="submission" date="2021-03" db="EMBL/GenBank/DDBJ databases">
        <title>Enterococcal diversity collection.</title>
        <authorList>
            <person name="Gilmore M.S."/>
            <person name="Schwartzman J."/>
            <person name="Van Tyne D."/>
            <person name="Martin M."/>
            <person name="Earl A.M."/>
            <person name="Manson A.L."/>
            <person name="Straub T."/>
            <person name="Salamzade R."/>
            <person name="Saavedra J."/>
            <person name="Lebreton F."/>
            <person name="Prichula J."/>
            <person name="Schaufler K."/>
            <person name="Gaca A."/>
            <person name="Sgardioli B."/>
            <person name="Wagenaar J."/>
            <person name="Strong T."/>
        </authorList>
    </citation>
    <scope>NUCLEOTIDE SEQUENCE [LARGE SCALE GENOMIC DNA]</scope>
    <source>
        <strain evidence="8 9">MJM12</strain>
    </source>
</reference>
<dbReference type="Gene3D" id="3.40.50.2300">
    <property type="match status" value="1"/>
</dbReference>
<keyword evidence="5" id="KW-0597">Phosphoprotein</keyword>
<dbReference type="Pfam" id="PF04397">
    <property type="entry name" value="LytTR"/>
    <property type="match status" value="1"/>
</dbReference>
<keyword evidence="9" id="KW-1185">Reference proteome</keyword>
<name>A0ABS3H6U3_9ENTE</name>
<evidence type="ECO:0000259" key="7">
    <source>
        <dbReference type="PROSITE" id="PS50930"/>
    </source>
</evidence>
<evidence type="ECO:0000313" key="9">
    <source>
        <dbReference type="Proteomes" id="UP000664256"/>
    </source>
</evidence>
<dbReference type="Gene3D" id="2.40.50.1020">
    <property type="entry name" value="LytTr DNA-binding domain"/>
    <property type="match status" value="1"/>
</dbReference>
<dbReference type="SUPFAM" id="SSF52172">
    <property type="entry name" value="CheY-like"/>
    <property type="match status" value="1"/>
</dbReference>
<dbReference type="EMBL" id="JAFLVT010000008">
    <property type="protein sequence ID" value="MBO0449176.1"/>
    <property type="molecule type" value="Genomic_DNA"/>
</dbReference>
<comment type="function">
    <text evidence="4">Required for high-level post-exponential phase expression of a series of secreted proteins.</text>
</comment>
<dbReference type="InterPro" id="IPR046947">
    <property type="entry name" value="LytR-like"/>
</dbReference>
<dbReference type="SMART" id="SM00850">
    <property type="entry name" value="LytTR"/>
    <property type="match status" value="1"/>
</dbReference>
<dbReference type="InterPro" id="IPR011006">
    <property type="entry name" value="CheY-like_superfamily"/>
</dbReference>